<organism evidence="14 15">
    <name type="scientific">Quercus rubra</name>
    <name type="common">Northern red oak</name>
    <name type="synonym">Quercus borealis</name>
    <dbReference type="NCBI Taxonomy" id="3512"/>
    <lineage>
        <taxon>Eukaryota</taxon>
        <taxon>Viridiplantae</taxon>
        <taxon>Streptophyta</taxon>
        <taxon>Embryophyta</taxon>
        <taxon>Tracheophyta</taxon>
        <taxon>Spermatophyta</taxon>
        <taxon>Magnoliopsida</taxon>
        <taxon>eudicotyledons</taxon>
        <taxon>Gunneridae</taxon>
        <taxon>Pentapetalae</taxon>
        <taxon>rosids</taxon>
        <taxon>fabids</taxon>
        <taxon>Fagales</taxon>
        <taxon>Fagaceae</taxon>
        <taxon>Quercus</taxon>
    </lineage>
</organism>
<keyword evidence="11" id="KW-0175">Coiled coil</keyword>
<sequence>MESDEMIPIEIKYEGEDIDLEDELDEVAELPPPKKAKTKSKNKTNHKDNTRRRTSIVWSFFELLPTKDEEMPMCKCKMCGKEYIAAGAYGTGNLKRHLDVCPRKDTKDVGQLILGQNAMSVSSPKFDPAKFRELLCAAITMHELPFQFVEYVGIRAIFSYLCVDVPNISRNTAKNDLVKMLKREKERMKSVLTSAPGRVCLTSDLWTSIATDGYMCVTAHFIDANWVLQKRVLNFCHMPPPHNGVSLFEKVYKLLSMWGIENKIFLTQLINKKALVCNGEFFHLRCCAHILNLVVQDGLKEIDVVVQKIRESIKYVRGSQERKKSFYESVKQMDLDGKKGLRQDVPTRWNSTFLMLQSALYYRRAFQHLELTDYNFKHCPIVDEWKKVEKIKKFLAVFYDATLVFSGTKYPTANLYFPQVFIKMADQMLVKFEKYWIEFSVVLAIAVVLDPRYKLPFIDWCYQKLYGYASSLQYLKVREKLFALFGEYVSNVPTPSTSSGMAGQANQETEEQYANEGSLSMMQEFDSFHSMDVGRQAQKTQLDLYLDEPRVDRNAKLDILAFWKGNEFRYPELAAMARDILSIPISTVASESTFSVGGRVIDQFRSALKPDVVEALVCTRDWLYADIELAQSQLEELTEDIMNMNINKDEHKEDTSSMEPSMDPVP</sequence>
<dbReference type="SMART" id="SM00614">
    <property type="entry name" value="ZnF_BED"/>
    <property type="match status" value="1"/>
</dbReference>
<evidence type="ECO:0000256" key="10">
    <source>
        <dbReference type="PROSITE-ProRule" id="PRU00027"/>
    </source>
</evidence>
<dbReference type="InterPro" id="IPR012337">
    <property type="entry name" value="RNaseH-like_sf"/>
</dbReference>
<evidence type="ECO:0000256" key="8">
    <source>
        <dbReference type="ARBA" id="ARBA00023163"/>
    </source>
</evidence>
<evidence type="ECO:0000256" key="4">
    <source>
        <dbReference type="ARBA" id="ARBA00022771"/>
    </source>
</evidence>
<evidence type="ECO:0000256" key="11">
    <source>
        <dbReference type="SAM" id="Coils"/>
    </source>
</evidence>
<dbReference type="Pfam" id="PF02892">
    <property type="entry name" value="zf-BED"/>
    <property type="match status" value="1"/>
</dbReference>
<dbReference type="PROSITE" id="PS50808">
    <property type="entry name" value="ZF_BED"/>
    <property type="match status" value="1"/>
</dbReference>
<feature type="coiled-coil region" evidence="11">
    <location>
        <begin position="627"/>
        <end position="654"/>
    </location>
</feature>
<name>A0AAN7JCY6_QUERU</name>
<comment type="subunit">
    <text evidence="2">Homodimer.</text>
</comment>
<protein>
    <recommendedName>
        <fullName evidence="13">BED-type domain-containing protein</fullName>
    </recommendedName>
</protein>
<accession>A0AAN7JCY6</accession>
<dbReference type="Pfam" id="PF05699">
    <property type="entry name" value="Dimer_Tnp_hAT"/>
    <property type="match status" value="1"/>
</dbReference>
<dbReference type="InterPro" id="IPR025525">
    <property type="entry name" value="hAT-like_transposase_RNase-H"/>
</dbReference>
<dbReference type="InterPro" id="IPR008906">
    <property type="entry name" value="HATC_C_dom"/>
</dbReference>
<dbReference type="PANTHER" id="PTHR46481">
    <property type="entry name" value="ZINC FINGER BED DOMAIN-CONTAINING PROTEIN 4"/>
    <property type="match status" value="1"/>
</dbReference>
<evidence type="ECO:0000259" key="13">
    <source>
        <dbReference type="PROSITE" id="PS50808"/>
    </source>
</evidence>
<dbReference type="InterPro" id="IPR052035">
    <property type="entry name" value="ZnF_BED_domain_contain"/>
</dbReference>
<feature type="region of interest" description="Disordered" evidence="12">
    <location>
        <begin position="18"/>
        <end position="50"/>
    </location>
</feature>
<dbReference type="SUPFAM" id="SSF53098">
    <property type="entry name" value="Ribonuclease H-like"/>
    <property type="match status" value="1"/>
</dbReference>
<evidence type="ECO:0000256" key="1">
    <source>
        <dbReference type="ARBA" id="ARBA00004123"/>
    </source>
</evidence>
<dbReference type="InterPro" id="IPR036236">
    <property type="entry name" value="Znf_C2H2_sf"/>
</dbReference>
<dbReference type="Proteomes" id="UP001324115">
    <property type="component" value="Unassembled WGS sequence"/>
</dbReference>
<evidence type="ECO:0000313" key="14">
    <source>
        <dbReference type="EMBL" id="KAK4606372.1"/>
    </source>
</evidence>
<evidence type="ECO:0000256" key="12">
    <source>
        <dbReference type="SAM" id="MobiDB-lite"/>
    </source>
</evidence>
<feature type="compositionally biased region" description="Basic residues" evidence="12">
    <location>
        <begin position="34"/>
        <end position="50"/>
    </location>
</feature>
<keyword evidence="8" id="KW-0804">Transcription</keyword>
<evidence type="ECO:0000256" key="7">
    <source>
        <dbReference type="ARBA" id="ARBA00023125"/>
    </source>
</evidence>
<keyword evidence="6" id="KW-0805">Transcription regulation</keyword>
<dbReference type="AlphaFoldDB" id="A0AAN7JCY6"/>
<keyword evidence="4 10" id="KW-0863">Zinc-finger</keyword>
<dbReference type="Pfam" id="PF14372">
    <property type="entry name" value="hAT-like_RNase-H"/>
    <property type="match status" value="1"/>
</dbReference>
<dbReference type="GO" id="GO:0046983">
    <property type="term" value="F:protein dimerization activity"/>
    <property type="evidence" value="ECO:0007669"/>
    <property type="project" value="InterPro"/>
</dbReference>
<keyword evidence="15" id="KW-1185">Reference proteome</keyword>
<dbReference type="InterPro" id="IPR003656">
    <property type="entry name" value="Znf_BED"/>
</dbReference>
<evidence type="ECO:0000313" key="15">
    <source>
        <dbReference type="Proteomes" id="UP001324115"/>
    </source>
</evidence>
<dbReference type="GO" id="GO:0003677">
    <property type="term" value="F:DNA binding"/>
    <property type="evidence" value="ECO:0007669"/>
    <property type="project" value="UniProtKB-KW"/>
</dbReference>
<gene>
    <name evidence="14" type="ORF">RGQ29_000561</name>
</gene>
<keyword evidence="3" id="KW-0479">Metal-binding</keyword>
<evidence type="ECO:0000256" key="9">
    <source>
        <dbReference type="ARBA" id="ARBA00023242"/>
    </source>
</evidence>
<dbReference type="GO" id="GO:0008270">
    <property type="term" value="F:zinc ion binding"/>
    <property type="evidence" value="ECO:0007669"/>
    <property type="project" value="UniProtKB-KW"/>
</dbReference>
<proteinExistence type="predicted"/>
<evidence type="ECO:0000256" key="5">
    <source>
        <dbReference type="ARBA" id="ARBA00022833"/>
    </source>
</evidence>
<feature type="compositionally biased region" description="Acidic residues" evidence="12">
    <location>
        <begin position="18"/>
        <end position="28"/>
    </location>
</feature>
<dbReference type="SUPFAM" id="SSF57667">
    <property type="entry name" value="beta-beta-alpha zinc fingers"/>
    <property type="match status" value="1"/>
</dbReference>
<keyword evidence="7" id="KW-0238">DNA-binding</keyword>
<dbReference type="GO" id="GO:0005634">
    <property type="term" value="C:nucleus"/>
    <property type="evidence" value="ECO:0007669"/>
    <property type="project" value="UniProtKB-SubCell"/>
</dbReference>
<feature type="domain" description="BED-type" evidence="13">
    <location>
        <begin position="52"/>
        <end position="108"/>
    </location>
</feature>
<dbReference type="EMBL" id="JAXUIC010000001">
    <property type="protein sequence ID" value="KAK4606372.1"/>
    <property type="molecule type" value="Genomic_DNA"/>
</dbReference>
<comment type="caution">
    <text evidence="14">The sequence shown here is derived from an EMBL/GenBank/DDBJ whole genome shotgun (WGS) entry which is preliminary data.</text>
</comment>
<evidence type="ECO:0000256" key="3">
    <source>
        <dbReference type="ARBA" id="ARBA00022723"/>
    </source>
</evidence>
<keyword evidence="5" id="KW-0862">Zinc</keyword>
<reference evidence="14 15" key="1">
    <citation type="journal article" date="2023" name="G3 (Bethesda)">
        <title>A haplotype-resolved chromosome-scale genome for Quercus rubra L. provides insights into the genetics of adaptive traits for red oak species.</title>
        <authorList>
            <person name="Kapoor B."/>
            <person name="Jenkins J."/>
            <person name="Schmutz J."/>
            <person name="Zhebentyayeva T."/>
            <person name="Kuelheim C."/>
            <person name="Coggeshall M."/>
            <person name="Heim C."/>
            <person name="Lasky J.R."/>
            <person name="Leites L."/>
            <person name="Islam-Faridi N."/>
            <person name="Romero-Severson J."/>
            <person name="DeLeo V.L."/>
            <person name="Lucas S.M."/>
            <person name="Lazic D."/>
            <person name="Gailing O."/>
            <person name="Carlson J."/>
            <person name="Staton M."/>
        </authorList>
    </citation>
    <scope>NUCLEOTIDE SEQUENCE [LARGE SCALE GENOMIC DNA]</scope>
    <source>
        <strain evidence="14">Pseudo-F2</strain>
    </source>
</reference>
<comment type="subcellular location">
    <subcellularLocation>
        <location evidence="1">Nucleus</location>
    </subcellularLocation>
</comment>
<evidence type="ECO:0000256" key="2">
    <source>
        <dbReference type="ARBA" id="ARBA00011738"/>
    </source>
</evidence>
<dbReference type="PANTHER" id="PTHR46481:SF6">
    <property type="entry name" value="ZINC FINGER BED DOMAIN-CONTAINING PROTEIN RICESLEEPER 2-LIKE"/>
    <property type="match status" value="1"/>
</dbReference>
<keyword evidence="9" id="KW-0539">Nucleus</keyword>
<evidence type="ECO:0000256" key="6">
    <source>
        <dbReference type="ARBA" id="ARBA00023015"/>
    </source>
</evidence>